<dbReference type="Proteomes" id="UP000287033">
    <property type="component" value="Unassembled WGS sequence"/>
</dbReference>
<keyword evidence="3" id="KW-1185">Reference proteome</keyword>
<name>A0A401U3J9_CHIPU</name>
<feature type="non-terminal residue" evidence="2">
    <location>
        <position position="151"/>
    </location>
</feature>
<sequence length="151" mass="17534">MARSSDLPRRIDPAADAPRRRIADDHERPHVGHLGPRVAQLDRFDLLVWCRDGARENHDAFAATGVVQDLERPRKAFRPARRAWIVHRDGKIGFGREPQALFDQRPWLEIVGEVDRAEIMAEWRADTRGCRQHRRHAGQHANRQIVPLRRV</sequence>
<evidence type="ECO:0000313" key="3">
    <source>
        <dbReference type="Proteomes" id="UP000287033"/>
    </source>
</evidence>
<proteinExistence type="predicted"/>
<comment type="caution">
    <text evidence="2">The sequence shown here is derived from an EMBL/GenBank/DDBJ whole genome shotgun (WGS) entry which is preliminary data.</text>
</comment>
<dbReference type="AlphaFoldDB" id="A0A401U3J9"/>
<accession>A0A401U3J9</accession>
<reference evidence="2 3" key="1">
    <citation type="journal article" date="2018" name="Nat. Ecol. Evol.">
        <title>Shark genomes provide insights into elasmobranch evolution and the origin of vertebrates.</title>
        <authorList>
            <person name="Hara Y"/>
            <person name="Yamaguchi K"/>
            <person name="Onimaru K"/>
            <person name="Kadota M"/>
            <person name="Koyanagi M"/>
            <person name="Keeley SD"/>
            <person name="Tatsumi K"/>
            <person name="Tanaka K"/>
            <person name="Motone F"/>
            <person name="Kageyama Y"/>
            <person name="Nozu R"/>
            <person name="Adachi N"/>
            <person name="Nishimura O"/>
            <person name="Nakagawa R"/>
            <person name="Tanegashima C"/>
            <person name="Kiyatake I"/>
            <person name="Matsumoto R"/>
            <person name="Murakumo K"/>
            <person name="Nishida K"/>
            <person name="Terakita A"/>
            <person name="Kuratani S"/>
            <person name="Sato K"/>
            <person name="Hyodo S Kuraku.S."/>
        </authorList>
    </citation>
    <scope>NUCLEOTIDE SEQUENCE [LARGE SCALE GENOMIC DNA]</scope>
</reference>
<protein>
    <submittedName>
        <fullName evidence="2">Uncharacterized protein</fullName>
    </submittedName>
</protein>
<feature type="region of interest" description="Disordered" evidence="1">
    <location>
        <begin position="1"/>
        <end position="33"/>
    </location>
</feature>
<evidence type="ECO:0000313" key="2">
    <source>
        <dbReference type="EMBL" id="GCC49473.1"/>
    </source>
</evidence>
<gene>
    <name evidence="2" type="ORF">chiPu_0033930</name>
</gene>
<dbReference type="EMBL" id="BEZZ01276375">
    <property type="protein sequence ID" value="GCC49473.1"/>
    <property type="molecule type" value="Genomic_DNA"/>
</dbReference>
<organism evidence="2 3">
    <name type="scientific">Chiloscyllium punctatum</name>
    <name type="common">Brownbanded bambooshark</name>
    <name type="synonym">Hemiscyllium punctatum</name>
    <dbReference type="NCBI Taxonomy" id="137246"/>
    <lineage>
        <taxon>Eukaryota</taxon>
        <taxon>Metazoa</taxon>
        <taxon>Chordata</taxon>
        <taxon>Craniata</taxon>
        <taxon>Vertebrata</taxon>
        <taxon>Chondrichthyes</taxon>
        <taxon>Elasmobranchii</taxon>
        <taxon>Galeomorphii</taxon>
        <taxon>Galeoidea</taxon>
        <taxon>Orectolobiformes</taxon>
        <taxon>Hemiscylliidae</taxon>
        <taxon>Chiloscyllium</taxon>
    </lineage>
</organism>
<evidence type="ECO:0000256" key="1">
    <source>
        <dbReference type="SAM" id="MobiDB-lite"/>
    </source>
</evidence>
<feature type="compositionally biased region" description="Basic and acidic residues" evidence="1">
    <location>
        <begin position="1"/>
        <end position="30"/>
    </location>
</feature>